<dbReference type="GO" id="GO:0003677">
    <property type="term" value="F:DNA binding"/>
    <property type="evidence" value="ECO:0007669"/>
    <property type="project" value="InterPro"/>
</dbReference>
<reference evidence="5 6" key="2">
    <citation type="journal article" date="2013" name="IMA Fungus">
        <title>IMA Genome-F 1: Ceratocystis fimbriata: Draft nuclear genome sequence for the plant pathogen, Ceratocystis fimbriata.</title>
        <authorList>
            <person name="Wilken P.M."/>
            <person name="Steenkamp E.T."/>
            <person name="Wingfield M.J."/>
            <person name="de Beer Z.W."/>
            <person name="Wingfield B.D."/>
        </authorList>
    </citation>
    <scope>NUCLEOTIDE SEQUENCE [LARGE SCALE GENOMIC DNA]</scope>
    <source>
        <strain evidence="5 6">CBS 114723</strain>
    </source>
</reference>
<dbReference type="SMART" id="SM00066">
    <property type="entry name" value="GAL4"/>
    <property type="match status" value="1"/>
</dbReference>
<proteinExistence type="predicted"/>
<dbReference type="Pfam" id="PF00172">
    <property type="entry name" value="Zn_clus"/>
    <property type="match status" value="1"/>
</dbReference>
<dbReference type="InterPro" id="IPR001138">
    <property type="entry name" value="Zn2Cys6_DnaBD"/>
</dbReference>
<feature type="region of interest" description="Disordered" evidence="3">
    <location>
        <begin position="392"/>
        <end position="422"/>
    </location>
</feature>
<dbReference type="InterPro" id="IPR050797">
    <property type="entry name" value="Carb_Metab_Trans_Reg"/>
</dbReference>
<evidence type="ECO:0000259" key="4">
    <source>
        <dbReference type="PROSITE" id="PS50048"/>
    </source>
</evidence>
<dbReference type="PROSITE" id="PS00463">
    <property type="entry name" value="ZN2_CY6_FUNGAL_1"/>
    <property type="match status" value="1"/>
</dbReference>
<keyword evidence="2" id="KW-0539">Nucleus</keyword>
<evidence type="ECO:0000313" key="5">
    <source>
        <dbReference type="EMBL" id="PHH50960.1"/>
    </source>
</evidence>
<gene>
    <name evidence="5" type="primary">SUC1_1</name>
    <name evidence="5" type="ORF">CFIMG_004437RA</name>
</gene>
<dbReference type="PANTHER" id="PTHR31668">
    <property type="entry name" value="GLUCOSE TRANSPORT TRANSCRIPTION REGULATOR RGT1-RELATED-RELATED"/>
    <property type="match status" value="1"/>
</dbReference>
<feature type="domain" description="Zn(2)-C6 fungal-type" evidence="4">
    <location>
        <begin position="55"/>
        <end position="84"/>
    </location>
</feature>
<comment type="caution">
    <text evidence="5">The sequence shown here is derived from an EMBL/GenBank/DDBJ whole genome shotgun (WGS) entry which is preliminary data.</text>
</comment>
<evidence type="ECO:0000256" key="3">
    <source>
        <dbReference type="SAM" id="MobiDB-lite"/>
    </source>
</evidence>
<dbReference type="Gene3D" id="4.10.240.10">
    <property type="entry name" value="Zn(2)-C6 fungal-type DNA-binding domain"/>
    <property type="match status" value="1"/>
</dbReference>
<dbReference type="SUPFAM" id="SSF57701">
    <property type="entry name" value="Zn2/Cys6 DNA-binding domain"/>
    <property type="match status" value="1"/>
</dbReference>
<feature type="compositionally biased region" description="Polar residues" evidence="3">
    <location>
        <begin position="173"/>
        <end position="183"/>
    </location>
</feature>
<dbReference type="CDD" id="cd00067">
    <property type="entry name" value="GAL4"/>
    <property type="match status" value="1"/>
</dbReference>
<dbReference type="OrthoDB" id="2740448at2759"/>
<keyword evidence="6" id="KW-1185">Reference proteome</keyword>
<dbReference type="PROSITE" id="PS50048">
    <property type="entry name" value="ZN2_CY6_FUNGAL_2"/>
    <property type="match status" value="1"/>
</dbReference>
<dbReference type="Proteomes" id="UP000222788">
    <property type="component" value="Unassembled WGS sequence"/>
</dbReference>
<dbReference type="PANTHER" id="PTHR31668:SF28">
    <property type="entry name" value="ZN(II)2CYS6 TRANSCRIPTION FACTOR (EUROFUNG)"/>
    <property type="match status" value="1"/>
</dbReference>
<feature type="compositionally biased region" description="Low complexity" evidence="3">
    <location>
        <begin position="162"/>
        <end position="172"/>
    </location>
</feature>
<keyword evidence="1" id="KW-0479">Metal-binding</keyword>
<accession>A0A2C5WZ22</accession>
<dbReference type="CDD" id="cd12148">
    <property type="entry name" value="fungal_TF_MHR"/>
    <property type="match status" value="1"/>
</dbReference>
<dbReference type="EMBL" id="APWK03000107">
    <property type="protein sequence ID" value="PHH50960.1"/>
    <property type="molecule type" value="Genomic_DNA"/>
</dbReference>
<name>A0A2C5WZ22_9PEZI</name>
<dbReference type="AlphaFoldDB" id="A0A2C5WZ22"/>
<evidence type="ECO:0000256" key="2">
    <source>
        <dbReference type="ARBA" id="ARBA00023242"/>
    </source>
</evidence>
<feature type="compositionally biased region" description="Pro residues" evidence="3">
    <location>
        <begin position="21"/>
        <end position="38"/>
    </location>
</feature>
<sequence>MITFYNLAYTSSPMSPTIEPADPPLPAIPEPSPEPVPAIPSSSPQPKKRKIGSKACDGCKIRKVRCSGTPPCERCTRGGIACTFHKTQATRGPRNMRPKTLRQIQSLQTQIHAQPGHDGGESSFSAGRCAGSCRLYSASREREEHQRTSTHMPALQTPSPPESASSPAPTVSHQPSPLVSSPQRTPVETLVLRLCIYRLRLFPVWPIVAVEEIIASLQVDTGNLSTYALANAIGAATMAQLKLRRSRSPEITDSVTAAEMAGECRWARTQIEMQELEEDDERATPGAQAEAAAGRGTSLNALRTSFFLHVYHENFQPGGKSSLLFLREAITLAQLMGLDRASSYADLPESEQRMRRRIIWLLFVTERGVALLHKLPVVLTAPKCFPPLDLADGDSSQTSCGESGPVGLAIPADSTGAASEEPDSVHVLPAFRKLVNLFWIFDQSGALETLQNTDFGQTIESASPEVLSTRRTDAANAMTSVGADTNTATFRALQQHLRDVPFDTGASGNDVQRADLLVTRQWMQILLWRALITHRQLRSSDASSLLQSCTSQPQEPAPGYASSLSPLQIASEFLRLVASVPRAALDAHGPSLEYKVYEISRAVADALSARSTHGNAAALARSSRSWAGDQSPVQVLRDLQHILASCRGGNPNLVQRLRQQIAQIQSGPAALAGDLFSQSLNHYRPSPTASPPLYSAGQALAASTWPESSAGVVLENMSLDPLLSMGIEMGVGVGTRLGVGVGIGGGGLGVSQWYYQALEGEFGQHQ</sequence>
<dbReference type="Pfam" id="PF04082">
    <property type="entry name" value="Fungal_trans"/>
    <property type="match status" value="1"/>
</dbReference>
<feature type="region of interest" description="Disordered" evidence="3">
    <location>
        <begin position="140"/>
        <end position="183"/>
    </location>
</feature>
<dbReference type="GO" id="GO:0008270">
    <property type="term" value="F:zinc ion binding"/>
    <property type="evidence" value="ECO:0007669"/>
    <property type="project" value="InterPro"/>
</dbReference>
<protein>
    <submittedName>
        <fullName evidence="5">Putative sucrose utilization protein SUC1</fullName>
    </submittedName>
</protein>
<dbReference type="InterPro" id="IPR036864">
    <property type="entry name" value="Zn2-C6_fun-type_DNA-bd_sf"/>
</dbReference>
<reference evidence="5 6" key="1">
    <citation type="journal article" date="2013" name="Fungal Biol.">
        <title>Analysis of microsatellite markers in the genome of the plant pathogen Ceratocystis fimbriata.</title>
        <authorList>
            <person name="Simpson M.C."/>
            <person name="Wilken P.M."/>
            <person name="Coetzee M.P."/>
            <person name="Wingfield M.J."/>
            <person name="Wingfield B.D."/>
        </authorList>
    </citation>
    <scope>NUCLEOTIDE SEQUENCE [LARGE SCALE GENOMIC DNA]</scope>
    <source>
        <strain evidence="5 6">CBS 114723</strain>
    </source>
</reference>
<dbReference type="SMART" id="SM00906">
    <property type="entry name" value="Fungal_trans"/>
    <property type="match status" value="1"/>
</dbReference>
<organism evidence="5 6">
    <name type="scientific">Ceratocystis fimbriata CBS 114723</name>
    <dbReference type="NCBI Taxonomy" id="1035309"/>
    <lineage>
        <taxon>Eukaryota</taxon>
        <taxon>Fungi</taxon>
        <taxon>Dikarya</taxon>
        <taxon>Ascomycota</taxon>
        <taxon>Pezizomycotina</taxon>
        <taxon>Sordariomycetes</taxon>
        <taxon>Hypocreomycetidae</taxon>
        <taxon>Microascales</taxon>
        <taxon>Ceratocystidaceae</taxon>
        <taxon>Ceratocystis</taxon>
    </lineage>
</organism>
<dbReference type="GO" id="GO:0006351">
    <property type="term" value="P:DNA-templated transcription"/>
    <property type="evidence" value="ECO:0007669"/>
    <property type="project" value="InterPro"/>
</dbReference>
<evidence type="ECO:0000256" key="1">
    <source>
        <dbReference type="ARBA" id="ARBA00022723"/>
    </source>
</evidence>
<dbReference type="STRING" id="1035309.A0A2C5WZ22"/>
<dbReference type="GO" id="GO:0000981">
    <property type="term" value="F:DNA-binding transcription factor activity, RNA polymerase II-specific"/>
    <property type="evidence" value="ECO:0007669"/>
    <property type="project" value="InterPro"/>
</dbReference>
<dbReference type="InterPro" id="IPR007219">
    <property type="entry name" value="XnlR_reg_dom"/>
</dbReference>
<evidence type="ECO:0000313" key="6">
    <source>
        <dbReference type="Proteomes" id="UP000222788"/>
    </source>
</evidence>
<feature type="region of interest" description="Disordered" evidence="3">
    <location>
        <begin position="13"/>
        <end position="52"/>
    </location>
</feature>